<gene>
    <name evidence="1" type="ORF">EIN_271910</name>
</gene>
<reference evidence="1 2" key="1">
    <citation type="submission" date="2012-10" db="EMBL/GenBank/DDBJ databases">
        <authorList>
            <person name="Zafar N."/>
            <person name="Inman J."/>
            <person name="Hall N."/>
            <person name="Lorenzi H."/>
            <person name="Caler E."/>
        </authorList>
    </citation>
    <scope>NUCLEOTIDE SEQUENCE [LARGE SCALE GENOMIC DNA]</scope>
    <source>
        <strain evidence="1 2">IP1</strain>
    </source>
</reference>
<proteinExistence type="predicted"/>
<sequence>MIFLLVVAVIATNTE</sequence>
<organism evidence="1 2">
    <name type="scientific">Entamoeba invadens IP1</name>
    <dbReference type="NCBI Taxonomy" id="370355"/>
    <lineage>
        <taxon>Eukaryota</taxon>
        <taxon>Amoebozoa</taxon>
        <taxon>Evosea</taxon>
        <taxon>Archamoebae</taxon>
        <taxon>Mastigamoebida</taxon>
        <taxon>Entamoebidae</taxon>
        <taxon>Entamoeba</taxon>
    </lineage>
</organism>
<keyword evidence="2" id="KW-1185">Reference proteome</keyword>
<dbReference type="EMBL" id="KB206568">
    <property type="protein sequence ID" value="ELP89856.1"/>
    <property type="molecule type" value="Genomic_DNA"/>
</dbReference>
<evidence type="ECO:0000313" key="1">
    <source>
        <dbReference type="EMBL" id="ELP89856.1"/>
    </source>
</evidence>
<dbReference type="GeneID" id="14888841"/>
<protein>
    <submittedName>
        <fullName evidence="1">Uncharacterized protein</fullName>
    </submittedName>
</protein>
<dbReference type="RefSeq" id="XP_004256627.1">
    <property type="nucleotide sequence ID" value="XM_004256579.1"/>
</dbReference>
<evidence type="ECO:0000313" key="2">
    <source>
        <dbReference type="Proteomes" id="UP000014680"/>
    </source>
</evidence>
<name>A0A0A1U9R5_ENTIV</name>
<feature type="non-terminal residue" evidence="1">
    <location>
        <position position="15"/>
    </location>
</feature>
<dbReference type="VEuPathDB" id="AmoebaDB:EIN_271910"/>
<accession>A0A0A1U9R5</accession>
<dbReference type="Proteomes" id="UP000014680">
    <property type="component" value="Unassembled WGS sequence"/>
</dbReference>
<feature type="non-terminal residue" evidence="1">
    <location>
        <position position="1"/>
    </location>
</feature>
<dbReference type="KEGG" id="eiv:EIN_271910"/>